<proteinExistence type="predicted"/>
<dbReference type="EMBL" id="JAUNZN010000001">
    <property type="protein sequence ID" value="KAK4832889.1"/>
    <property type="molecule type" value="Genomic_DNA"/>
</dbReference>
<dbReference type="Proteomes" id="UP001333110">
    <property type="component" value="Unassembled WGS sequence"/>
</dbReference>
<protein>
    <submittedName>
        <fullName evidence="1">Uncharacterized protein</fullName>
    </submittedName>
</protein>
<comment type="caution">
    <text evidence="1">The sequence shown here is derived from an EMBL/GenBank/DDBJ whole genome shotgun (WGS) entry which is preliminary data.</text>
</comment>
<feature type="non-terminal residue" evidence="1">
    <location>
        <position position="241"/>
    </location>
</feature>
<sequence>MGAPKLEKEINTSESSASIQSNLKRQENYVDENLMKINHGKWFTVRVVRHWNRLPKEVVDALSLEVFKARLDGALSNLIYKNTQQDRLGTEWLGHTSAEKDLGFLVDTVLNSIWSDVSNFGLTSKRPWYNGDCQRRAAKMIKGLGHMTHKEWPSELGLFSLGTRRQPGRPHYSVQFSNAHSDKTGRNEHSLENGKFQLGEKKNSFSMRVVKHWKRLLRDTTASLSLELFKIPGQSPEQPAL</sequence>
<name>A0AAN7NXK8_MYCAM</name>
<evidence type="ECO:0000313" key="2">
    <source>
        <dbReference type="Proteomes" id="UP001333110"/>
    </source>
</evidence>
<gene>
    <name evidence="1" type="ORF">QYF61_026439</name>
</gene>
<keyword evidence="2" id="KW-1185">Reference proteome</keyword>
<dbReference type="AlphaFoldDB" id="A0AAN7NXK8"/>
<organism evidence="1 2">
    <name type="scientific">Mycteria americana</name>
    <name type="common">Wood stork</name>
    <dbReference type="NCBI Taxonomy" id="33587"/>
    <lineage>
        <taxon>Eukaryota</taxon>
        <taxon>Metazoa</taxon>
        <taxon>Chordata</taxon>
        <taxon>Craniata</taxon>
        <taxon>Vertebrata</taxon>
        <taxon>Euteleostomi</taxon>
        <taxon>Archelosauria</taxon>
        <taxon>Archosauria</taxon>
        <taxon>Dinosauria</taxon>
        <taxon>Saurischia</taxon>
        <taxon>Theropoda</taxon>
        <taxon>Coelurosauria</taxon>
        <taxon>Aves</taxon>
        <taxon>Neognathae</taxon>
        <taxon>Neoaves</taxon>
        <taxon>Aequornithes</taxon>
        <taxon>Ciconiiformes</taxon>
        <taxon>Ciconiidae</taxon>
        <taxon>Mycteria</taxon>
    </lineage>
</organism>
<evidence type="ECO:0000313" key="1">
    <source>
        <dbReference type="EMBL" id="KAK4832889.1"/>
    </source>
</evidence>
<accession>A0AAN7NXK8</accession>
<reference evidence="1 2" key="1">
    <citation type="journal article" date="2023" name="J. Hered.">
        <title>Chromosome-level genome of the wood stork (Mycteria americana) provides insight into avian chromosome evolution.</title>
        <authorList>
            <person name="Flamio R. Jr."/>
            <person name="Ramstad K.M."/>
        </authorList>
    </citation>
    <scope>NUCLEOTIDE SEQUENCE [LARGE SCALE GENOMIC DNA]</scope>
    <source>
        <strain evidence="1">JAX WOST 10</strain>
    </source>
</reference>